<evidence type="ECO:0000313" key="5">
    <source>
        <dbReference type="Proteomes" id="UP000325577"/>
    </source>
</evidence>
<dbReference type="InterPro" id="IPR050466">
    <property type="entry name" value="Carboxylest/Gibb_receptor"/>
</dbReference>
<dbReference type="PANTHER" id="PTHR23024">
    <property type="entry name" value="ARYLACETAMIDE DEACETYLASE"/>
    <property type="match status" value="1"/>
</dbReference>
<dbReference type="InterPro" id="IPR013094">
    <property type="entry name" value="AB_hydrolase_3"/>
</dbReference>
<dbReference type="OrthoDB" id="408631at2759"/>
<dbReference type="InterPro" id="IPR033140">
    <property type="entry name" value="Lipase_GDXG_put_SER_AS"/>
</dbReference>
<dbReference type="Pfam" id="PF07859">
    <property type="entry name" value="Abhydrolase_3"/>
    <property type="match status" value="1"/>
</dbReference>
<sequence>MKKFVLGHRCKKLFLIEACFEEADGDIIMDEEETNHGDFKELPEISLHAILGAYASETMRVRGGIGHISTTVLVDSGSTHNFMSEVLAKKVGLQLENGGRFEVIVASGETLSSPVERFAPETAPASTEPSDGFKSKDVTIDRSKPITARIFLPDNPEPVGDLPVLVYFHGGAFCFGSTTWLGYHQFLGDLSVASQSIVFSVDYRLAPENRLPIAFDDCFASLEWLSHKANSDPWLERADLSRVFLSGDSCGGNIAHHVAIRTIQSKVCHVKIKGLLPVHPYFGTEKRTEREMTDGATGDVKLTDALWRLSLPEGSNRDYYGSNFEMAELSEVEWSEFPAVVVQVAGLDFLKERGVMYAEFLHKKGVKEVKLVEAEGESHVYHMIHPKSEATRVLQKQISEFIHSF</sequence>
<dbReference type="CDD" id="cd00303">
    <property type="entry name" value="retropepsin_like"/>
    <property type="match status" value="1"/>
</dbReference>
<protein>
    <recommendedName>
        <fullName evidence="3">Alpha/beta hydrolase fold-3 domain-containing protein</fullName>
    </recommendedName>
</protein>
<evidence type="ECO:0000256" key="1">
    <source>
        <dbReference type="ARBA" id="ARBA00010515"/>
    </source>
</evidence>
<dbReference type="GO" id="GO:0016787">
    <property type="term" value="F:hydrolase activity"/>
    <property type="evidence" value="ECO:0007669"/>
    <property type="project" value="InterPro"/>
</dbReference>
<name>A0A5J4ZU02_9ASTE</name>
<feature type="domain" description="Alpha/beta hydrolase fold-3" evidence="3">
    <location>
        <begin position="165"/>
        <end position="383"/>
    </location>
</feature>
<dbReference type="EMBL" id="CM018048">
    <property type="protein sequence ID" value="KAA8521559.1"/>
    <property type="molecule type" value="Genomic_DNA"/>
</dbReference>
<dbReference type="SUPFAM" id="SSF53474">
    <property type="entry name" value="alpha/beta-Hydrolases"/>
    <property type="match status" value="1"/>
</dbReference>
<gene>
    <name evidence="4" type="ORF">F0562_012232</name>
</gene>
<dbReference type="PANTHER" id="PTHR23024:SF635">
    <property type="entry name" value="OS07G0162700 PROTEIN"/>
    <property type="match status" value="1"/>
</dbReference>
<evidence type="ECO:0000259" key="3">
    <source>
        <dbReference type="Pfam" id="PF07859"/>
    </source>
</evidence>
<dbReference type="AlphaFoldDB" id="A0A5J4ZU02"/>
<feature type="active site" evidence="2">
    <location>
        <position position="249"/>
    </location>
</feature>
<accession>A0A5J4ZU02</accession>
<dbReference type="Proteomes" id="UP000325577">
    <property type="component" value="Linkage Group LG5"/>
</dbReference>
<dbReference type="Gene3D" id="3.40.50.1820">
    <property type="entry name" value="alpha/beta hydrolase"/>
    <property type="match status" value="1"/>
</dbReference>
<reference evidence="4 5" key="1">
    <citation type="submission" date="2019-09" db="EMBL/GenBank/DDBJ databases">
        <title>A chromosome-level genome assembly of the Chinese tupelo Nyssa sinensis.</title>
        <authorList>
            <person name="Yang X."/>
            <person name="Kang M."/>
            <person name="Yang Y."/>
            <person name="Xiong H."/>
            <person name="Wang M."/>
            <person name="Zhang Z."/>
            <person name="Wang Z."/>
            <person name="Wu H."/>
            <person name="Ma T."/>
            <person name="Liu J."/>
            <person name="Xi Z."/>
        </authorList>
    </citation>
    <scope>NUCLEOTIDE SEQUENCE [LARGE SCALE GENOMIC DNA]</scope>
    <source>
        <strain evidence="4">J267</strain>
        <tissue evidence="4">Leaf</tissue>
    </source>
</reference>
<dbReference type="InterPro" id="IPR029058">
    <property type="entry name" value="AB_hydrolase_fold"/>
</dbReference>
<evidence type="ECO:0000256" key="2">
    <source>
        <dbReference type="PROSITE-ProRule" id="PRU10038"/>
    </source>
</evidence>
<keyword evidence="5" id="KW-1185">Reference proteome</keyword>
<evidence type="ECO:0000313" key="4">
    <source>
        <dbReference type="EMBL" id="KAA8521559.1"/>
    </source>
</evidence>
<proteinExistence type="inferred from homology"/>
<comment type="similarity">
    <text evidence="1">Belongs to the 'GDXG' lipolytic enzyme family.</text>
</comment>
<organism evidence="4 5">
    <name type="scientific">Nyssa sinensis</name>
    <dbReference type="NCBI Taxonomy" id="561372"/>
    <lineage>
        <taxon>Eukaryota</taxon>
        <taxon>Viridiplantae</taxon>
        <taxon>Streptophyta</taxon>
        <taxon>Embryophyta</taxon>
        <taxon>Tracheophyta</taxon>
        <taxon>Spermatophyta</taxon>
        <taxon>Magnoliopsida</taxon>
        <taxon>eudicotyledons</taxon>
        <taxon>Gunneridae</taxon>
        <taxon>Pentapetalae</taxon>
        <taxon>asterids</taxon>
        <taxon>Cornales</taxon>
        <taxon>Nyssaceae</taxon>
        <taxon>Nyssa</taxon>
    </lineage>
</organism>
<dbReference type="PROSITE" id="PS01174">
    <property type="entry name" value="LIPASE_GDXG_SER"/>
    <property type="match status" value="1"/>
</dbReference>